<protein>
    <submittedName>
        <fullName evidence="1">Uncharacterized protein</fullName>
    </submittedName>
</protein>
<dbReference type="Proteomes" id="UP001055111">
    <property type="component" value="Unassembled WGS sequence"/>
</dbReference>
<dbReference type="EMBL" id="BPUS01000018">
    <property type="protein sequence ID" value="GJH28941.1"/>
    <property type="molecule type" value="Genomic_DNA"/>
</dbReference>
<evidence type="ECO:0000313" key="2">
    <source>
        <dbReference type="Proteomes" id="UP001055111"/>
    </source>
</evidence>
<accession>A0AA37IFJ9</accession>
<comment type="caution">
    <text evidence="1">The sequence shown here is derived from an EMBL/GenBank/DDBJ whole genome shotgun (WGS) entry which is preliminary data.</text>
</comment>
<name>A0AA37IFJ9_9BURK</name>
<dbReference type="RefSeq" id="WP_238215971.1">
    <property type="nucleotide sequence ID" value="NZ_BPUS01000018.1"/>
</dbReference>
<dbReference type="AlphaFoldDB" id="A0AA37IFJ9"/>
<proteinExistence type="predicted"/>
<evidence type="ECO:0000313" key="1">
    <source>
        <dbReference type="EMBL" id="GJH28941.1"/>
    </source>
</evidence>
<sequence length="472" mass="50771">MIVRPPAQPLFYVTIDGTKAIDSLVIGKMWQEFGWQNLLFDWKPAPGDITRRIDRLHPELPIRFMREQIAGNGASFGDICIMPEGPDGTGVDKGNWPSTTQHGNIAQLNSSNDFIQSFVFSPRCDVGAAGQSLGAGARVADLVYLSSHGVRTGDMFGAASEFIDEVDPFFILAKSAAEGRHFDGVKWLILSNCNTLVPETHNDWLALMDANSSLRGILGYHGASVAADGSAGANVSFVKRLRQGASIRDAWRAANNAWHMSDRWVVLCHEGAKDDDLPTWNGATLAPVSSAPARVFFFDEANLSGKPVVHIDDPFTVFWTKTVGGAPVKITPRNRYDRGNKIKDGDVLGITVAPPAGVAGFTAGTVIELTLVLVREDFGTPIDIRAMFEVIGTTGIDPKVAITSVIKGQTDNWRLTVTGAPASVSLALSIRALGASGATHNLPFWLKGQFTPPGGGGVKRYDFIHDAAIYLS</sequence>
<dbReference type="InterPro" id="IPR045926">
    <property type="entry name" value="DUF6345"/>
</dbReference>
<reference evidence="1" key="1">
    <citation type="submission" date="2022-09" db="EMBL/GenBank/DDBJ databases">
        <title>Isolation and characterization of 3-chlorobenzoate degrading bacteria from soils in Shizuoka.</title>
        <authorList>
            <person name="Ifat A."/>
            <person name="Ogawa N."/>
            <person name="Kimbara K."/>
            <person name="Moriuchi R."/>
            <person name="Dohra H."/>
            <person name="Shintani M."/>
        </authorList>
    </citation>
    <scope>NUCLEOTIDE SEQUENCE</scope>
    <source>
        <strain evidence="1">19CS4-2</strain>
    </source>
</reference>
<organism evidence="1 2">
    <name type="scientific">Caballeronia novacaledonica</name>
    <dbReference type="NCBI Taxonomy" id="1544861"/>
    <lineage>
        <taxon>Bacteria</taxon>
        <taxon>Pseudomonadati</taxon>
        <taxon>Pseudomonadota</taxon>
        <taxon>Betaproteobacteria</taxon>
        <taxon>Burkholderiales</taxon>
        <taxon>Burkholderiaceae</taxon>
        <taxon>Caballeronia</taxon>
    </lineage>
</organism>
<gene>
    <name evidence="1" type="ORF">CBA19CS42_30515</name>
</gene>
<dbReference type="Pfam" id="PF19872">
    <property type="entry name" value="DUF6345"/>
    <property type="match status" value="1"/>
</dbReference>